<dbReference type="GO" id="GO:0030234">
    <property type="term" value="F:enzyme regulator activity"/>
    <property type="evidence" value="ECO:0007669"/>
    <property type="project" value="InterPro"/>
</dbReference>
<name>A0A0F9JU46_9ZZZZ</name>
<dbReference type="SMART" id="SM00938">
    <property type="entry name" value="P-II"/>
    <property type="match status" value="1"/>
</dbReference>
<sequence>MKLVKDILRPEKEFELKDVLSGIGYHGITSKESAGFGESKKIIKQVYRGKVYEQRVDAVKRKELEFVVPDDKVEKVVETIRKVAVTSHGGDGRIYISTLDDAIHIHTGDKHLGDSSEEEMKNE</sequence>
<reference evidence="1" key="1">
    <citation type="journal article" date="2015" name="Nature">
        <title>Complex archaea that bridge the gap between prokaryotes and eukaryotes.</title>
        <authorList>
            <person name="Spang A."/>
            <person name="Saw J.H."/>
            <person name="Jorgensen S.L."/>
            <person name="Zaremba-Niedzwiedzka K."/>
            <person name="Martijn J."/>
            <person name="Lind A.E."/>
            <person name="van Eijk R."/>
            <person name="Schleper C."/>
            <person name="Guy L."/>
            <person name="Ettema T.J."/>
        </authorList>
    </citation>
    <scope>NUCLEOTIDE SEQUENCE</scope>
</reference>
<gene>
    <name evidence="1" type="ORF">LCGC14_1716370</name>
</gene>
<dbReference type="GO" id="GO:0005524">
    <property type="term" value="F:ATP binding"/>
    <property type="evidence" value="ECO:0007669"/>
    <property type="project" value="TreeGrafter"/>
</dbReference>
<dbReference type="Gene3D" id="3.30.70.120">
    <property type="match status" value="1"/>
</dbReference>
<dbReference type="InterPro" id="IPR011322">
    <property type="entry name" value="N-reg_PII-like_a/b"/>
</dbReference>
<dbReference type="EMBL" id="LAZR01015381">
    <property type="protein sequence ID" value="KKM13423.1"/>
    <property type="molecule type" value="Genomic_DNA"/>
</dbReference>
<comment type="caution">
    <text evidence="1">The sequence shown here is derived from an EMBL/GenBank/DDBJ whole genome shotgun (WGS) entry which is preliminary data.</text>
</comment>
<dbReference type="GO" id="GO:0005829">
    <property type="term" value="C:cytosol"/>
    <property type="evidence" value="ECO:0007669"/>
    <property type="project" value="TreeGrafter"/>
</dbReference>
<dbReference type="InterPro" id="IPR015867">
    <property type="entry name" value="N-reg_PII/ATP_PRibTrfase_C"/>
</dbReference>
<organism evidence="1">
    <name type="scientific">marine sediment metagenome</name>
    <dbReference type="NCBI Taxonomy" id="412755"/>
    <lineage>
        <taxon>unclassified sequences</taxon>
        <taxon>metagenomes</taxon>
        <taxon>ecological metagenomes</taxon>
    </lineage>
</organism>
<dbReference type="InterPro" id="IPR002187">
    <property type="entry name" value="N-reg_PII"/>
</dbReference>
<dbReference type="PANTHER" id="PTHR30115">
    <property type="entry name" value="NITROGEN REGULATORY PROTEIN P-II"/>
    <property type="match status" value="1"/>
</dbReference>
<evidence type="ECO:0000313" key="1">
    <source>
        <dbReference type="EMBL" id="KKM13423.1"/>
    </source>
</evidence>
<dbReference type="Pfam" id="PF00543">
    <property type="entry name" value="P-II"/>
    <property type="match status" value="1"/>
</dbReference>
<dbReference type="SUPFAM" id="SSF54913">
    <property type="entry name" value="GlnB-like"/>
    <property type="match status" value="1"/>
</dbReference>
<dbReference type="GO" id="GO:0006808">
    <property type="term" value="P:regulation of nitrogen utilization"/>
    <property type="evidence" value="ECO:0007669"/>
    <property type="project" value="InterPro"/>
</dbReference>
<dbReference type="PROSITE" id="PS51343">
    <property type="entry name" value="PII_GLNB_DOM"/>
    <property type="match status" value="1"/>
</dbReference>
<proteinExistence type="predicted"/>
<protein>
    <recommendedName>
        <fullName evidence="2">Nitrogen regulatory protein P-II</fullName>
    </recommendedName>
</protein>
<dbReference type="PANTHER" id="PTHR30115:SF11">
    <property type="entry name" value="NITROGEN REGULATORY PROTEIN P-II HOMOLOG"/>
    <property type="match status" value="1"/>
</dbReference>
<evidence type="ECO:0008006" key="2">
    <source>
        <dbReference type="Google" id="ProtNLM"/>
    </source>
</evidence>
<dbReference type="PRINTS" id="PR00340">
    <property type="entry name" value="PIIGLNB"/>
</dbReference>
<accession>A0A0F9JU46</accession>
<dbReference type="AlphaFoldDB" id="A0A0F9JU46"/>